<comment type="caution">
    <text evidence="1">The sequence shown here is derived from an EMBL/GenBank/DDBJ whole genome shotgun (WGS) entry which is preliminary data.</text>
</comment>
<name>A0A428VXQ9_AMYBA</name>
<gene>
    <name evidence="1" type="ORF">DMA12_43890</name>
</gene>
<evidence type="ECO:0000313" key="1">
    <source>
        <dbReference type="EMBL" id="RSM35568.1"/>
    </source>
</evidence>
<evidence type="ECO:0000313" key="2">
    <source>
        <dbReference type="Proteomes" id="UP000286716"/>
    </source>
</evidence>
<keyword evidence="2" id="KW-1185">Reference proteome</keyword>
<dbReference type="EMBL" id="QHHU01000103">
    <property type="protein sequence ID" value="RSM35568.1"/>
    <property type="molecule type" value="Genomic_DNA"/>
</dbReference>
<dbReference type="RefSeq" id="WP_020641471.1">
    <property type="nucleotide sequence ID" value="NZ_QHHU01000103.1"/>
</dbReference>
<dbReference type="Proteomes" id="UP000286716">
    <property type="component" value="Unassembled WGS sequence"/>
</dbReference>
<protein>
    <submittedName>
        <fullName evidence="1">Uncharacterized protein</fullName>
    </submittedName>
</protein>
<sequence length="192" mass="20651">MSSERRGGLLISASCDHHDPEQLAVDALGWSGALVKDITLFCSRVSVLAHVDHEAHELRQQTNTPPVVDRPAVAMWEWPEFTAPPSAVKLVAVMAIGSRWQSAMKAVSGFAGFSSTVLILPQDAPAPSSCVAMAERYGVWVVRSGRAGAVIDHQGRVGPVATSRPTTVTRWTEELVYARLVQDGLIEASPAR</sequence>
<accession>A0A428VXQ9</accession>
<proteinExistence type="predicted"/>
<dbReference type="AlphaFoldDB" id="A0A428VXQ9"/>
<organism evidence="1 2">
    <name type="scientific">Amycolatopsis balhimycina DSM 5908</name>
    <dbReference type="NCBI Taxonomy" id="1081091"/>
    <lineage>
        <taxon>Bacteria</taxon>
        <taxon>Bacillati</taxon>
        <taxon>Actinomycetota</taxon>
        <taxon>Actinomycetes</taxon>
        <taxon>Pseudonocardiales</taxon>
        <taxon>Pseudonocardiaceae</taxon>
        <taxon>Amycolatopsis</taxon>
    </lineage>
</organism>
<reference evidence="1 2" key="1">
    <citation type="submission" date="2018-05" db="EMBL/GenBank/DDBJ databases">
        <title>Evolution of GPA BGCs.</title>
        <authorList>
            <person name="Waglechner N."/>
            <person name="Wright G.D."/>
        </authorList>
    </citation>
    <scope>NUCLEOTIDE SEQUENCE [LARGE SCALE GENOMIC DNA]</scope>
    <source>
        <strain evidence="1 2">DSM 5908</strain>
    </source>
</reference>
<dbReference type="OrthoDB" id="3480397at2"/>